<evidence type="ECO:0000256" key="1">
    <source>
        <dbReference type="ARBA" id="ARBA00006962"/>
    </source>
</evidence>
<feature type="signal peptide" evidence="4">
    <location>
        <begin position="1"/>
        <end position="20"/>
    </location>
</feature>
<dbReference type="Pfam" id="PF21036">
    <property type="entry name" value="EryCIII-like_N"/>
    <property type="match status" value="1"/>
</dbReference>
<dbReference type="Pfam" id="PF06722">
    <property type="entry name" value="EryCIII-like_C"/>
    <property type="match status" value="1"/>
</dbReference>
<dbReference type="Proteomes" id="UP000295431">
    <property type="component" value="Unassembled WGS sequence"/>
</dbReference>
<dbReference type="EMBL" id="SMJW01000008">
    <property type="protein sequence ID" value="TDC19583.1"/>
    <property type="molecule type" value="Genomic_DNA"/>
</dbReference>
<feature type="domain" description="Erythromycin biosynthesis protein CIII-like N-terminal" evidence="6">
    <location>
        <begin position="60"/>
        <end position="177"/>
    </location>
</feature>
<organism evidence="7 8">
    <name type="scientific">Actinomadura bangladeshensis</name>
    <dbReference type="NCBI Taxonomy" id="453573"/>
    <lineage>
        <taxon>Bacteria</taxon>
        <taxon>Bacillati</taxon>
        <taxon>Actinomycetota</taxon>
        <taxon>Actinomycetes</taxon>
        <taxon>Streptosporangiales</taxon>
        <taxon>Thermomonosporaceae</taxon>
        <taxon>Actinomadura</taxon>
    </lineage>
</organism>
<dbReference type="SUPFAM" id="SSF53756">
    <property type="entry name" value="UDP-Glycosyltransferase/glycogen phosphorylase"/>
    <property type="match status" value="1"/>
</dbReference>
<evidence type="ECO:0000256" key="3">
    <source>
        <dbReference type="ARBA" id="ARBA00022679"/>
    </source>
</evidence>
<feature type="chain" id="PRO_5020959766" evidence="4">
    <location>
        <begin position="21"/>
        <end position="341"/>
    </location>
</feature>
<dbReference type="InterPro" id="IPR050426">
    <property type="entry name" value="Glycosyltransferase_28"/>
</dbReference>
<accession>A0A4R4PDX9</accession>
<dbReference type="PANTHER" id="PTHR48050:SF13">
    <property type="entry name" value="STEROL 3-BETA-GLUCOSYLTRANSFERASE UGT80A2"/>
    <property type="match status" value="1"/>
</dbReference>
<reference evidence="7 8" key="1">
    <citation type="submission" date="2019-03" db="EMBL/GenBank/DDBJ databases">
        <title>Draft genome sequences of novel Actinobacteria.</title>
        <authorList>
            <person name="Sahin N."/>
            <person name="Ay H."/>
            <person name="Saygin H."/>
        </authorList>
    </citation>
    <scope>NUCLEOTIDE SEQUENCE [LARGE SCALE GENOMIC DNA]</scope>
    <source>
        <strain evidence="7 8">DSM 45347</strain>
    </source>
</reference>
<comment type="caution">
    <text evidence="7">The sequence shown here is derived from an EMBL/GenBank/DDBJ whole genome shotgun (WGS) entry which is preliminary data.</text>
</comment>
<comment type="similarity">
    <text evidence="1">Belongs to the glycosyltransferase 28 family.</text>
</comment>
<keyword evidence="4" id="KW-0732">Signal</keyword>
<evidence type="ECO:0000313" key="7">
    <source>
        <dbReference type="EMBL" id="TDC19583.1"/>
    </source>
</evidence>
<dbReference type="InterPro" id="IPR010610">
    <property type="entry name" value="EryCIII-like_C"/>
</dbReference>
<keyword evidence="8" id="KW-1185">Reference proteome</keyword>
<evidence type="ECO:0000313" key="8">
    <source>
        <dbReference type="Proteomes" id="UP000295431"/>
    </source>
</evidence>
<evidence type="ECO:0000256" key="4">
    <source>
        <dbReference type="SAM" id="SignalP"/>
    </source>
</evidence>
<proteinExistence type="inferred from homology"/>
<dbReference type="GO" id="GO:0016757">
    <property type="term" value="F:glycosyltransferase activity"/>
    <property type="evidence" value="ECO:0007669"/>
    <property type="project" value="UniProtKB-KW"/>
</dbReference>
<gene>
    <name evidence="7" type="ORF">E1284_03060</name>
</gene>
<keyword evidence="2" id="KW-0328">Glycosyltransferase</keyword>
<dbReference type="PANTHER" id="PTHR48050">
    <property type="entry name" value="STEROL 3-BETA-GLUCOSYLTRANSFERASE"/>
    <property type="match status" value="1"/>
</dbReference>
<evidence type="ECO:0000256" key="2">
    <source>
        <dbReference type="ARBA" id="ARBA00022676"/>
    </source>
</evidence>
<protein>
    <submittedName>
        <fullName evidence="7">DUF1205 domain-containing protein</fullName>
    </submittedName>
</protein>
<dbReference type="Gene3D" id="3.40.50.2000">
    <property type="entry name" value="Glycogen Phosphorylase B"/>
    <property type="match status" value="2"/>
</dbReference>
<feature type="domain" description="Erythromycin biosynthesis protein CIII-like C-terminal" evidence="5">
    <location>
        <begin position="192"/>
        <end position="338"/>
    </location>
</feature>
<dbReference type="InterPro" id="IPR048284">
    <property type="entry name" value="EryCIII-like_N"/>
</dbReference>
<dbReference type="OrthoDB" id="5488434at2"/>
<keyword evidence="3" id="KW-0808">Transferase</keyword>
<sequence>MFTAGGSAAVVFGMAPLATAARNAGHDVLMTAEEPLVDTAAAIGIPAVATPPPGMTAARLDALLDLAEDWPADVVVGGLSYVPGLVAAHLKVPYVRSYWGISPLRAEEGLPALLARMGLAGPPEHDMFIDVCPPCLRPSPAAGAQPMRWIPRNRQVRLEPWMYTRPEGRRRVLITSGSRIPLLRTAGGSLRQLVDRLTREGAEVIIAAPDGGAAEFGAGPGDVRIGWMPLDVVAPTCDLVVHHGGAATAMTFMNAGVPQLITPEVGYAKVVGRDIAGFGGALVVLPREEPGRDPAEVIAAGCREILTTPRYAERARVLAEEIAALPTPDEVVRTLEALARA</sequence>
<evidence type="ECO:0000259" key="6">
    <source>
        <dbReference type="Pfam" id="PF21036"/>
    </source>
</evidence>
<dbReference type="AlphaFoldDB" id="A0A4R4PDX9"/>
<evidence type="ECO:0000259" key="5">
    <source>
        <dbReference type="Pfam" id="PF06722"/>
    </source>
</evidence>
<name>A0A4R4PDX9_9ACTN</name>